<reference evidence="1" key="1">
    <citation type="journal article" date="2022" name="Int. J. Mol. Sci.">
        <title>Draft Genome of Tanacetum Coccineum: Genomic Comparison of Closely Related Tanacetum-Family Plants.</title>
        <authorList>
            <person name="Yamashiro T."/>
            <person name="Shiraishi A."/>
            <person name="Nakayama K."/>
            <person name="Satake H."/>
        </authorList>
    </citation>
    <scope>NUCLEOTIDE SEQUENCE</scope>
</reference>
<reference evidence="1" key="2">
    <citation type="submission" date="2022-01" db="EMBL/GenBank/DDBJ databases">
        <authorList>
            <person name="Yamashiro T."/>
            <person name="Shiraishi A."/>
            <person name="Satake H."/>
            <person name="Nakayama K."/>
        </authorList>
    </citation>
    <scope>NUCLEOTIDE SEQUENCE</scope>
</reference>
<protein>
    <submittedName>
        <fullName evidence="1">Uncharacterized protein</fullName>
    </submittedName>
</protein>
<evidence type="ECO:0000313" key="2">
    <source>
        <dbReference type="Proteomes" id="UP001151760"/>
    </source>
</evidence>
<sequence>MPRAFPMSLTGAASHWLRNKPSAIQAQLNNLGREIKKVNEKVYVDQVGCEQCKGGGYRATALGFYQRNNANLSYQERRQSMEETLSKFMGELAKGHEENFNLIIEIQASITLMYETRQTTIPFPSRLYDYYCKEKKGSYGLNFRKLLLYEASHIDNSIPQKEKDPELVDSEIILKEFVKLASRKCAKIDVFKRKITLIVREEKIIFKSVKPASSLIKRVYMLGLRERMELDLEARLIGETLVLNRSLDPFFEDYIELNDLNVPLELRRDQVDNLMPTIEEGEVIEEFRARNDDRMVSKFFGYPSDCDHDKKIHIDCAYNLKFSCMIDFAILKDMNDYRNEGMGDVIFGEPFLKEVGINAKWFKRMIIIYNGNEEVSEEDMMNEISHSYQKLKSFYKEVLNLGPEYV</sequence>
<name>A0ABQ5HMW3_9ASTR</name>
<comment type="caution">
    <text evidence="1">The sequence shown here is derived from an EMBL/GenBank/DDBJ whole genome shotgun (WGS) entry which is preliminary data.</text>
</comment>
<accession>A0ABQ5HMW3</accession>
<organism evidence="1 2">
    <name type="scientific">Tanacetum coccineum</name>
    <dbReference type="NCBI Taxonomy" id="301880"/>
    <lineage>
        <taxon>Eukaryota</taxon>
        <taxon>Viridiplantae</taxon>
        <taxon>Streptophyta</taxon>
        <taxon>Embryophyta</taxon>
        <taxon>Tracheophyta</taxon>
        <taxon>Spermatophyta</taxon>
        <taxon>Magnoliopsida</taxon>
        <taxon>eudicotyledons</taxon>
        <taxon>Gunneridae</taxon>
        <taxon>Pentapetalae</taxon>
        <taxon>asterids</taxon>
        <taxon>campanulids</taxon>
        <taxon>Asterales</taxon>
        <taxon>Asteraceae</taxon>
        <taxon>Asteroideae</taxon>
        <taxon>Anthemideae</taxon>
        <taxon>Anthemidinae</taxon>
        <taxon>Tanacetum</taxon>
    </lineage>
</organism>
<proteinExistence type="predicted"/>
<keyword evidence="2" id="KW-1185">Reference proteome</keyword>
<dbReference type="EMBL" id="BQNB010019734">
    <property type="protein sequence ID" value="GJT88478.1"/>
    <property type="molecule type" value="Genomic_DNA"/>
</dbReference>
<gene>
    <name evidence="1" type="ORF">Tco_1070195</name>
</gene>
<dbReference type="Proteomes" id="UP001151760">
    <property type="component" value="Unassembled WGS sequence"/>
</dbReference>
<evidence type="ECO:0000313" key="1">
    <source>
        <dbReference type="EMBL" id="GJT88478.1"/>
    </source>
</evidence>